<dbReference type="SUPFAM" id="SSF54211">
    <property type="entry name" value="Ribosomal protein S5 domain 2-like"/>
    <property type="match status" value="1"/>
</dbReference>
<dbReference type="GO" id="GO:0035925">
    <property type="term" value="F:mRNA 3'-UTR AU-rich region binding"/>
    <property type="evidence" value="ECO:0007669"/>
    <property type="project" value="TreeGrafter"/>
</dbReference>
<keyword evidence="6" id="KW-0271">Exosome</keyword>
<organism evidence="11 12">
    <name type="scientific">Pseudocercospora fijiensis (strain CIRAD86)</name>
    <name type="common">Black leaf streak disease fungus</name>
    <name type="synonym">Mycosphaerella fijiensis</name>
    <dbReference type="NCBI Taxonomy" id="383855"/>
    <lineage>
        <taxon>Eukaryota</taxon>
        <taxon>Fungi</taxon>
        <taxon>Dikarya</taxon>
        <taxon>Ascomycota</taxon>
        <taxon>Pezizomycotina</taxon>
        <taxon>Dothideomycetes</taxon>
        <taxon>Dothideomycetidae</taxon>
        <taxon>Mycosphaerellales</taxon>
        <taxon>Mycosphaerellaceae</taxon>
        <taxon>Pseudocercospora</taxon>
    </lineage>
</organism>
<dbReference type="PANTHER" id="PTHR11097">
    <property type="entry name" value="EXOSOME COMPLEX EXONUCLEASE RIBOSOMAL RNA PROCESSING PROTEIN"/>
    <property type="match status" value="1"/>
</dbReference>
<feature type="domain" description="Exoribonuclease phosphorolytic" evidence="10">
    <location>
        <begin position="50"/>
        <end position="216"/>
    </location>
</feature>
<evidence type="ECO:0000313" key="11">
    <source>
        <dbReference type="EMBL" id="EME89702.1"/>
    </source>
</evidence>
<keyword evidence="12" id="KW-1185">Reference proteome</keyword>
<dbReference type="STRING" id="383855.N1QCU9"/>
<reference evidence="11 12" key="1">
    <citation type="journal article" date="2012" name="PLoS Pathog.">
        <title>Diverse lifestyles and strategies of plant pathogenesis encoded in the genomes of eighteen Dothideomycetes fungi.</title>
        <authorList>
            <person name="Ohm R.A."/>
            <person name="Feau N."/>
            <person name="Henrissat B."/>
            <person name="Schoch C.L."/>
            <person name="Horwitz B.A."/>
            <person name="Barry K.W."/>
            <person name="Condon B.J."/>
            <person name="Copeland A.C."/>
            <person name="Dhillon B."/>
            <person name="Glaser F."/>
            <person name="Hesse C.N."/>
            <person name="Kosti I."/>
            <person name="LaButti K."/>
            <person name="Lindquist E.A."/>
            <person name="Lucas S."/>
            <person name="Salamov A.A."/>
            <person name="Bradshaw R.E."/>
            <person name="Ciuffetti L."/>
            <person name="Hamelin R.C."/>
            <person name="Kema G.H.J."/>
            <person name="Lawrence C."/>
            <person name="Scott J.A."/>
            <person name="Spatafora J.W."/>
            <person name="Turgeon B.G."/>
            <person name="de Wit P.J.G.M."/>
            <person name="Zhong S."/>
            <person name="Goodwin S.B."/>
            <person name="Grigoriev I.V."/>
        </authorList>
    </citation>
    <scope>NUCLEOTIDE SEQUENCE [LARGE SCALE GENOMIC DNA]</scope>
    <source>
        <strain evidence="11 12">CIRAD86</strain>
    </source>
</reference>
<dbReference type="GO" id="GO:0000467">
    <property type="term" value="P:exonucleolytic trimming to generate mature 3'-end of 5.8S rRNA from tricistronic rRNA transcript (SSU-rRNA, 5.8S rRNA, LSU-rRNA)"/>
    <property type="evidence" value="ECO:0007669"/>
    <property type="project" value="TreeGrafter"/>
</dbReference>
<evidence type="ECO:0000256" key="4">
    <source>
        <dbReference type="ARBA" id="ARBA00022490"/>
    </source>
</evidence>
<dbReference type="GO" id="GO:0034475">
    <property type="term" value="P:U4 snRNA 3'-end processing"/>
    <property type="evidence" value="ECO:0007669"/>
    <property type="project" value="TreeGrafter"/>
</dbReference>
<evidence type="ECO:0000256" key="2">
    <source>
        <dbReference type="ARBA" id="ARBA00004604"/>
    </source>
</evidence>
<dbReference type="RefSeq" id="XP_007919920.1">
    <property type="nucleotide sequence ID" value="XM_007921729.1"/>
</dbReference>
<keyword evidence="8" id="KW-0539">Nucleus</keyword>
<evidence type="ECO:0000256" key="9">
    <source>
        <dbReference type="ARBA" id="ARBA00030617"/>
    </source>
</evidence>
<name>N1QCU9_PSEFD</name>
<evidence type="ECO:0000256" key="3">
    <source>
        <dbReference type="ARBA" id="ARBA00006678"/>
    </source>
</evidence>
<dbReference type="GO" id="GO:0071035">
    <property type="term" value="P:nuclear polyadenylation-dependent rRNA catabolic process"/>
    <property type="evidence" value="ECO:0007669"/>
    <property type="project" value="TreeGrafter"/>
</dbReference>
<dbReference type="eggNOG" id="KOG1613">
    <property type="taxonomic scope" value="Eukaryota"/>
</dbReference>
<dbReference type="GO" id="GO:0071038">
    <property type="term" value="P:TRAMP-dependent tRNA surveillance pathway"/>
    <property type="evidence" value="ECO:0007669"/>
    <property type="project" value="TreeGrafter"/>
</dbReference>
<evidence type="ECO:0000313" key="12">
    <source>
        <dbReference type="Proteomes" id="UP000016932"/>
    </source>
</evidence>
<dbReference type="PANTHER" id="PTHR11097:SF9">
    <property type="entry name" value="EXOSOME COMPLEX COMPONENT RRP43"/>
    <property type="match status" value="1"/>
</dbReference>
<dbReference type="HOGENOM" id="CLU_038194_5_0_1"/>
<dbReference type="InterPro" id="IPR001247">
    <property type="entry name" value="ExoRNase_PH_dom1"/>
</dbReference>
<dbReference type="InterPro" id="IPR020568">
    <property type="entry name" value="Ribosomal_Su5_D2-typ_SF"/>
</dbReference>
<dbReference type="SUPFAM" id="SSF55666">
    <property type="entry name" value="Ribonuclease PH domain 2-like"/>
    <property type="match status" value="1"/>
</dbReference>
<gene>
    <name evidence="11" type="ORF">MYCFIDRAFT_32551</name>
</gene>
<dbReference type="GO" id="GO:0000176">
    <property type="term" value="C:nuclear exosome (RNase complex)"/>
    <property type="evidence" value="ECO:0007669"/>
    <property type="project" value="UniProtKB-ARBA"/>
</dbReference>
<dbReference type="InterPro" id="IPR036345">
    <property type="entry name" value="ExoRNase_PH_dom2_sf"/>
</dbReference>
<comment type="similarity">
    <text evidence="3">Belongs to the RNase PH family.</text>
</comment>
<dbReference type="OrthoDB" id="45882at2759"/>
<keyword evidence="4" id="KW-0963">Cytoplasm</keyword>
<evidence type="ECO:0000256" key="7">
    <source>
        <dbReference type="ARBA" id="ARBA00022884"/>
    </source>
</evidence>
<dbReference type="GO" id="GO:0034473">
    <property type="term" value="P:U1 snRNA 3'-end processing"/>
    <property type="evidence" value="ECO:0007669"/>
    <property type="project" value="TreeGrafter"/>
</dbReference>
<dbReference type="GO" id="GO:0000177">
    <property type="term" value="C:cytoplasmic exosome (RNase complex)"/>
    <property type="evidence" value="ECO:0007669"/>
    <property type="project" value="TreeGrafter"/>
</dbReference>
<proteinExistence type="inferred from homology"/>
<dbReference type="AlphaFoldDB" id="N1QCU9"/>
<evidence type="ECO:0000256" key="6">
    <source>
        <dbReference type="ARBA" id="ARBA00022835"/>
    </source>
</evidence>
<evidence type="ECO:0000259" key="10">
    <source>
        <dbReference type="Pfam" id="PF01138"/>
    </source>
</evidence>
<evidence type="ECO:0000256" key="1">
    <source>
        <dbReference type="ARBA" id="ARBA00004496"/>
    </source>
</evidence>
<feature type="non-terminal residue" evidence="11">
    <location>
        <position position="1"/>
    </location>
</feature>
<evidence type="ECO:0000256" key="8">
    <source>
        <dbReference type="ARBA" id="ARBA00023242"/>
    </source>
</evidence>
<dbReference type="KEGG" id="pfj:MYCFIDRAFT_32551"/>
<dbReference type="GO" id="GO:0071028">
    <property type="term" value="P:nuclear mRNA surveillance"/>
    <property type="evidence" value="ECO:0007669"/>
    <property type="project" value="TreeGrafter"/>
</dbReference>
<dbReference type="InterPro" id="IPR027408">
    <property type="entry name" value="PNPase/RNase_PH_dom_sf"/>
</dbReference>
<comment type="subcellular location">
    <subcellularLocation>
        <location evidence="1">Cytoplasm</location>
    </subcellularLocation>
    <subcellularLocation>
        <location evidence="2">Nucleus</location>
        <location evidence="2">Nucleolus</location>
    </subcellularLocation>
</comment>
<accession>N1QCU9</accession>
<dbReference type="GO" id="GO:0016075">
    <property type="term" value="P:rRNA catabolic process"/>
    <property type="evidence" value="ECO:0007669"/>
    <property type="project" value="TreeGrafter"/>
</dbReference>
<keyword evidence="7" id="KW-0694">RNA-binding</keyword>
<keyword evidence="5" id="KW-0698">rRNA processing</keyword>
<dbReference type="GO" id="GO:0034476">
    <property type="term" value="P:U5 snRNA 3'-end processing"/>
    <property type="evidence" value="ECO:0007669"/>
    <property type="project" value="TreeGrafter"/>
</dbReference>
<evidence type="ECO:0000256" key="5">
    <source>
        <dbReference type="ARBA" id="ARBA00022552"/>
    </source>
</evidence>
<dbReference type="Proteomes" id="UP000016932">
    <property type="component" value="Unassembled WGS sequence"/>
</dbReference>
<dbReference type="Pfam" id="PF01138">
    <property type="entry name" value="RNase_PH"/>
    <property type="match status" value="1"/>
</dbReference>
<dbReference type="VEuPathDB" id="FungiDB:MYCFIDRAFT_32551"/>
<dbReference type="GeneID" id="19338857"/>
<dbReference type="EMBL" id="KB446555">
    <property type="protein sequence ID" value="EME89702.1"/>
    <property type="molecule type" value="Genomic_DNA"/>
</dbReference>
<dbReference type="Gene3D" id="3.30.230.70">
    <property type="entry name" value="GHMP Kinase, N-terminal domain"/>
    <property type="match status" value="1"/>
</dbReference>
<dbReference type="InterPro" id="IPR050590">
    <property type="entry name" value="Exosome_comp_Rrp42_subfam"/>
</dbReference>
<dbReference type="GO" id="GO:0005730">
    <property type="term" value="C:nucleolus"/>
    <property type="evidence" value="ECO:0007669"/>
    <property type="project" value="UniProtKB-SubCell"/>
</dbReference>
<protein>
    <recommendedName>
        <fullName evidence="9">Ribosomal RNA-processing protein 43</fullName>
    </recommendedName>
</protein>
<sequence>TTNKMATTADAAPGLAFPRDTFAKLTPGPFLLAHLTRPESVRPSGRRPHEFRTATINTGSLSHSNGSAVVRLGDTAVVCGVRSELLLASDVPHPPDQHATSSAIVEHLALIVPNVELSTGCSPSHLPGNPPTSLAQSLSHRVSSLLNGSNAIDLADLSIKHTEPQTEHHLPDEEPKIVTKAYWALYLDILCLALDGNAFDAAWLAVTAALQDTILPRAWWDPDREMVLCSPSASESSRLRLSGLCVASTFAAFSTASPLKQRHAAQSWILADPDAFEEDLCDETVTVVLSPASESGRSIVRIERSGGGVIAKDLMQQCVQRAENRCQQLEASLQAR</sequence>